<evidence type="ECO:0000313" key="1">
    <source>
        <dbReference type="EMBL" id="OZS42567.1"/>
    </source>
</evidence>
<reference evidence="1 2" key="1">
    <citation type="journal article" date="2016" name="Antonie Van Leeuwenhoek">
        <title>Photobacterium sanguinicancri sp. nov. isolated from marine animals.</title>
        <authorList>
            <person name="Gomez-Gil B."/>
            <person name="Roque A."/>
            <person name="Rotllant G."/>
            <person name="Romalde J.L."/>
            <person name="Doce A."/>
            <person name="Eggermont M."/>
            <person name="Defoirdt T."/>
        </authorList>
    </citation>
    <scope>NUCLEOTIDE SEQUENCE [LARGE SCALE GENOMIC DNA]</scope>
    <source>
        <strain evidence="1 2">CAIM 1827</strain>
    </source>
</reference>
<evidence type="ECO:0000313" key="2">
    <source>
        <dbReference type="Proteomes" id="UP000215999"/>
    </source>
</evidence>
<dbReference type="Proteomes" id="UP000215999">
    <property type="component" value="Unassembled WGS sequence"/>
</dbReference>
<keyword evidence="2" id="KW-1185">Reference proteome</keyword>
<dbReference type="Pfam" id="PF19991">
    <property type="entry name" value="HMA_2"/>
    <property type="match status" value="1"/>
</dbReference>
<name>A0ABX4FUP3_9GAMM</name>
<organism evidence="1 2">
    <name type="scientific">Photobacterium sanguinicancri</name>
    <dbReference type="NCBI Taxonomy" id="875932"/>
    <lineage>
        <taxon>Bacteria</taxon>
        <taxon>Pseudomonadati</taxon>
        <taxon>Pseudomonadota</taxon>
        <taxon>Gammaproteobacteria</taxon>
        <taxon>Vibrionales</taxon>
        <taxon>Vibrionaceae</taxon>
        <taxon>Photobacterium</taxon>
    </lineage>
</organism>
<dbReference type="EMBL" id="NOIF01000143">
    <property type="protein sequence ID" value="OZS42567.1"/>
    <property type="molecule type" value="Genomic_DNA"/>
</dbReference>
<gene>
    <name evidence="1" type="ORF">ASV53_17815</name>
</gene>
<proteinExistence type="predicted"/>
<accession>A0ABX4FUP3</accession>
<comment type="caution">
    <text evidence="1">The sequence shown here is derived from an EMBL/GenBank/DDBJ whole genome shotgun (WGS) entry which is preliminary data.</text>
</comment>
<sequence>MKCIFIGNTMNTYIHKTNQRLRVRSDYIHQNPDSVAELINSLEEIDAITQIKHKRYAGSVAISFDNNELDCESILDTLSSHGWTQGADKPSFIENAVTKGTKTFAKGMAMMALKRLVGPSVSRVIMSL</sequence>
<evidence type="ECO:0008006" key="3">
    <source>
        <dbReference type="Google" id="ProtNLM"/>
    </source>
</evidence>
<protein>
    <recommendedName>
        <fullName evidence="3">Cation transporter</fullName>
    </recommendedName>
</protein>